<dbReference type="RefSeq" id="WP_004626453.1">
    <property type="nucleotide sequence ID" value="NZ_AORV01000038.1"/>
</dbReference>
<accession>S0FQE8</accession>
<feature type="transmembrane region" description="Helical" evidence="1">
    <location>
        <begin position="64"/>
        <end position="86"/>
    </location>
</feature>
<sequence>MKNVLKVLGLSILESVVIIVLLISIVRLNLTMTGIYIIYGISAVVFPLLLLLLYKWFLGRETLVIVPVSLIFAALYSLGVSLYSYYGVSSFSSMFRELMYFIYFLPSVIYCGVGWIIFAVIMKFSREPRRREI</sequence>
<feature type="transmembrane region" description="Helical" evidence="1">
    <location>
        <begin position="98"/>
        <end position="121"/>
    </location>
</feature>
<evidence type="ECO:0000313" key="2">
    <source>
        <dbReference type="EMBL" id="EMS71379.1"/>
    </source>
</evidence>
<evidence type="ECO:0000256" key="1">
    <source>
        <dbReference type="SAM" id="Phobius"/>
    </source>
</evidence>
<keyword evidence="1" id="KW-0472">Membrane</keyword>
<gene>
    <name evidence="2" type="ORF">CTER_2691</name>
</gene>
<keyword evidence="1" id="KW-1133">Transmembrane helix</keyword>
<organism evidence="2 3">
    <name type="scientific">Ruminiclostridium cellobioparum subsp. termitidis CT1112</name>
    <dbReference type="NCBI Taxonomy" id="1195236"/>
    <lineage>
        <taxon>Bacteria</taxon>
        <taxon>Bacillati</taxon>
        <taxon>Bacillota</taxon>
        <taxon>Clostridia</taxon>
        <taxon>Eubacteriales</taxon>
        <taxon>Oscillospiraceae</taxon>
        <taxon>Ruminiclostridium</taxon>
    </lineage>
</organism>
<protein>
    <submittedName>
        <fullName evidence="2">Uncharacterized protein</fullName>
    </submittedName>
</protein>
<name>S0FQE8_RUMCE</name>
<feature type="transmembrane region" description="Helical" evidence="1">
    <location>
        <begin position="7"/>
        <end position="30"/>
    </location>
</feature>
<keyword evidence="3" id="KW-1185">Reference proteome</keyword>
<dbReference type="PATRIC" id="fig|1195236.3.peg.3010"/>
<keyword evidence="1" id="KW-0812">Transmembrane</keyword>
<dbReference type="AlphaFoldDB" id="S0FQE8"/>
<dbReference type="eggNOG" id="ENOG5033WF7">
    <property type="taxonomic scope" value="Bacteria"/>
</dbReference>
<feature type="transmembrane region" description="Helical" evidence="1">
    <location>
        <begin position="36"/>
        <end position="57"/>
    </location>
</feature>
<evidence type="ECO:0000313" key="3">
    <source>
        <dbReference type="Proteomes" id="UP000014155"/>
    </source>
</evidence>
<dbReference type="EMBL" id="AORV01000038">
    <property type="protein sequence ID" value="EMS71379.1"/>
    <property type="molecule type" value="Genomic_DNA"/>
</dbReference>
<dbReference type="STRING" id="1195236.CTER_2691"/>
<reference evidence="2 3" key="1">
    <citation type="journal article" date="2013" name="Genome Announc.">
        <title>Draft Genome Sequence of the Cellulolytic, Mesophilic, Anaerobic Bacterium Clostridium termitidis Strain CT1112 (DSM 5398).</title>
        <authorList>
            <person name="Lal S."/>
            <person name="Ramachandran U."/>
            <person name="Zhang X."/>
            <person name="Munir R."/>
            <person name="Sparling R."/>
            <person name="Levin D.B."/>
        </authorList>
    </citation>
    <scope>NUCLEOTIDE SEQUENCE [LARGE SCALE GENOMIC DNA]</scope>
    <source>
        <strain evidence="2 3">CT1112</strain>
    </source>
</reference>
<dbReference type="Proteomes" id="UP000014155">
    <property type="component" value="Unassembled WGS sequence"/>
</dbReference>
<comment type="caution">
    <text evidence="2">The sequence shown here is derived from an EMBL/GenBank/DDBJ whole genome shotgun (WGS) entry which is preliminary data.</text>
</comment>
<proteinExistence type="predicted"/>